<evidence type="ECO:0000256" key="9">
    <source>
        <dbReference type="PROSITE-ProRule" id="PRU00357"/>
    </source>
</evidence>
<dbReference type="GO" id="GO:0009736">
    <property type="term" value="P:cytokinin-activated signaling pathway"/>
    <property type="evidence" value="ECO:0007669"/>
    <property type="project" value="InterPro"/>
</dbReference>
<evidence type="ECO:0000313" key="14">
    <source>
        <dbReference type="RefSeq" id="XP_021858298.1"/>
    </source>
</evidence>
<evidence type="ECO:0000256" key="8">
    <source>
        <dbReference type="PROSITE-ProRule" id="PRU00169"/>
    </source>
</evidence>
<evidence type="ECO:0000313" key="13">
    <source>
        <dbReference type="Proteomes" id="UP000813463"/>
    </source>
</evidence>
<keyword evidence="6" id="KW-0804">Transcription</keyword>
<dbReference type="InterPro" id="IPR010402">
    <property type="entry name" value="CCT_domain"/>
</dbReference>
<keyword evidence="13" id="KW-1185">Reference proteome</keyword>
<dbReference type="PANTHER" id="PTHR43874:SF146">
    <property type="entry name" value="TWO-COMPONENT RESPONSE REGULATOR-LIKE APRR9"/>
    <property type="match status" value="1"/>
</dbReference>
<evidence type="ECO:0000256" key="4">
    <source>
        <dbReference type="ARBA" id="ARBA00023015"/>
    </source>
</evidence>
<feature type="domain" description="CCT" evidence="12">
    <location>
        <begin position="589"/>
        <end position="631"/>
    </location>
</feature>
<name>A0A9R0IZ17_SPIOL</name>
<dbReference type="KEGG" id="soe:110797494"/>
<evidence type="ECO:0000256" key="2">
    <source>
        <dbReference type="ARBA" id="ARBA00010330"/>
    </source>
</evidence>
<evidence type="ECO:0000256" key="1">
    <source>
        <dbReference type="ARBA" id="ARBA00004123"/>
    </source>
</evidence>
<evidence type="ECO:0000256" key="6">
    <source>
        <dbReference type="ARBA" id="ARBA00023163"/>
    </source>
</evidence>
<evidence type="ECO:0000256" key="3">
    <source>
        <dbReference type="ARBA" id="ARBA00023012"/>
    </source>
</evidence>
<comment type="similarity">
    <text evidence="2">Belongs to the ARR-like family.</text>
</comment>
<dbReference type="SMART" id="SM00448">
    <property type="entry name" value="REC"/>
    <property type="match status" value="1"/>
</dbReference>
<dbReference type="PROSITE" id="PS51017">
    <property type="entry name" value="CCT"/>
    <property type="match status" value="1"/>
</dbReference>
<gene>
    <name evidence="14" type="primary">LOC110797494</name>
</gene>
<dbReference type="PROSITE" id="PS50110">
    <property type="entry name" value="RESPONSE_REGULATORY"/>
    <property type="match status" value="1"/>
</dbReference>
<dbReference type="Gene3D" id="3.40.50.2300">
    <property type="match status" value="1"/>
</dbReference>
<feature type="region of interest" description="Disordered" evidence="10">
    <location>
        <begin position="614"/>
        <end position="651"/>
    </location>
</feature>
<feature type="compositionally biased region" description="Low complexity" evidence="10">
    <location>
        <begin position="473"/>
        <end position="491"/>
    </location>
</feature>
<keyword evidence="4" id="KW-0805">Transcription regulation</keyword>
<sequence length="651" mass="72214">MGEVVVSSEDELEIMEIVKEEELKKKKDFKEGSSSTMARLENVLPKLGLRILLVEDDDSTRQLIAALLRKCSYKVAAVADGLKAWEILKARPHNIDLILTEAELPSISGYALLTLIREHEICKNIPVIMMSTHDSIGMVYKCMLKGAADFLVKPIRINELKNLWQHVWRRQSQLNREGLGPQDESVAQEKLEATAENNSTSDHSSSSKTCTLGQELINKKGSDAQVRNLFLSSCGNPDLDDESTDMAEVEDYSQPKQGISPDSELILQKHSNFGNSSHNLRTSESAVAGSDTAACNSNNAINEEQRRSPREDVNICTEANDNTDVHPNFSREAIDLIGSLDSNSRHNACANDGGDRSEPCQQLDLTLRRFFPGTLENKSGNENQMLNHSNASAFTRYVNKPSQMSNSNPTSVVTLKDYRVNSGDLLSDNTKNSMSPYDRKVISLPTSLAKEVENEYRTASEKLFPMGGRQVDVSPMTSVSPSPSSANQQQTNSYHQFSIDMINGIHHYHVIDQSTKPSSNQPMSMQQDQTKQDSLEERAHFSSAADQSTSGSLHNDTGAGTGHLNCGISEGGNDQSHVTQLTSQRSLQREAALNKFRLKRKERCYEKKVRYESRKKLAEQRPRVKGQFVRQVPPDPPPQMSDNSGGISTAN</sequence>
<dbReference type="AlphaFoldDB" id="A0A9R0IZ17"/>
<proteinExistence type="inferred from homology"/>
<dbReference type="GO" id="GO:0005634">
    <property type="term" value="C:nucleus"/>
    <property type="evidence" value="ECO:0007669"/>
    <property type="project" value="UniProtKB-SubCell"/>
</dbReference>
<dbReference type="GO" id="GO:0048511">
    <property type="term" value="P:rhythmic process"/>
    <property type="evidence" value="ECO:0007669"/>
    <property type="project" value="UniProtKB-KW"/>
</dbReference>
<feature type="region of interest" description="Disordered" evidence="10">
    <location>
        <begin position="460"/>
        <end position="491"/>
    </location>
</feature>
<dbReference type="Proteomes" id="UP000813463">
    <property type="component" value="Chromosome 3"/>
</dbReference>
<evidence type="ECO:0000256" key="10">
    <source>
        <dbReference type="SAM" id="MobiDB-lite"/>
    </source>
</evidence>
<evidence type="ECO:0000256" key="5">
    <source>
        <dbReference type="ARBA" id="ARBA00023108"/>
    </source>
</evidence>
<feature type="domain" description="Response regulatory" evidence="11">
    <location>
        <begin position="50"/>
        <end position="168"/>
    </location>
</feature>
<keyword evidence="7 9" id="KW-0539">Nucleus</keyword>
<evidence type="ECO:0000256" key="7">
    <source>
        <dbReference type="ARBA" id="ARBA00023242"/>
    </source>
</evidence>
<reference evidence="13" key="1">
    <citation type="journal article" date="2021" name="Nat. Commun.">
        <title>Genomic analyses provide insights into spinach domestication and the genetic basis of agronomic traits.</title>
        <authorList>
            <person name="Cai X."/>
            <person name="Sun X."/>
            <person name="Xu C."/>
            <person name="Sun H."/>
            <person name="Wang X."/>
            <person name="Ge C."/>
            <person name="Zhang Z."/>
            <person name="Wang Q."/>
            <person name="Fei Z."/>
            <person name="Jiao C."/>
            <person name="Wang Q."/>
        </authorList>
    </citation>
    <scope>NUCLEOTIDE SEQUENCE [LARGE SCALE GENOMIC DNA]</scope>
    <source>
        <strain evidence="13">cv. Varoflay</strain>
    </source>
</reference>
<feature type="region of interest" description="Disordered" evidence="10">
    <location>
        <begin position="178"/>
        <end position="209"/>
    </location>
</feature>
<accession>A0A9R0IZ17</accession>
<feature type="compositionally biased region" description="Polar residues" evidence="10">
    <location>
        <begin position="640"/>
        <end position="651"/>
    </location>
</feature>
<dbReference type="RefSeq" id="XP_021858298.1">
    <property type="nucleotide sequence ID" value="XM_022002606.2"/>
</dbReference>
<comment type="caution">
    <text evidence="8">Lacks conserved residue(s) required for the propagation of feature annotation.</text>
</comment>
<dbReference type="PANTHER" id="PTHR43874">
    <property type="entry name" value="TWO-COMPONENT RESPONSE REGULATOR"/>
    <property type="match status" value="1"/>
</dbReference>
<comment type="subcellular location">
    <subcellularLocation>
        <location evidence="1 9">Nucleus</location>
    </subcellularLocation>
</comment>
<keyword evidence="5" id="KW-0090">Biological rhythms</keyword>
<dbReference type="InterPro" id="IPR001789">
    <property type="entry name" value="Sig_transdc_resp-reg_receiver"/>
</dbReference>
<dbReference type="InterPro" id="IPR045279">
    <property type="entry name" value="ARR-like"/>
</dbReference>
<organism evidence="13 14">
    <name type="scientific">Spinacia oleracea</name>
    <name type="common">Spinach</name>
    <dbReference type="NCBI Taxonomy" id="3562"/>
    <lineage>
        <taxon>Eukaryota</taxon>
        <taxon>Viridiplantae</taxon>
        <taxon>Streptophyta</taxon>
        <taxon>Embryophyta</taxon>
        <taxon>Tracheophyta</taxon>
        <taxon>Spermatophyta</taxon>
        <taxon>Magnoliopsida</taxon>
        <taxon>eudicotyledons</taxon>
        <taxon>Gunneridae</taxon>
        <taxon>Pentapetalae</taxon>
        <taxon>Caryophyllales</taxon>
        <taxon>Chenopodiaceae</taxon>
        <taxon>Chenopodioideae</taxon>
        <taxon>Anserineae</taxon>
        <taxon>Spinacia</taxon>
    </lineage>
</organism>
<feature type="compositionally biased region" description="Polar residues" evidence="10">
    <location>
        <begin position="572"/>
        <end position="586"/>
    </location>
</feature>
<dbReference type="Pfam" id="PF06203">
    <property type="entry name" value="CCT"/>
    <property type="match status" value="1"/>
</dbReference>
<evidence type="ECO:0000259" key="12">
    <source>
        <dbReference type="PROSITE" id="PS51017"/>
    </source>
</evidence>
<dbReference type="SUPFAM" id="SSF52172">
    <property type="entry name" value="CheY-like"/>
    <property type="match status" value="1"/>
</dbReference>
<feature type="compositionally biased region" description="Polar residues" evidence="10">
    <location>
        <begin position="513"/>
        <end position="529"/>
    </location>
</feature>
<dbReference type="Pfam" id="PF00072">
    <property type="entry name" value="Response_reg"/>
    <property type="match status" value="1"/>
</dbReference>
<feature type="compositionally biased region" description="Polar residues" evidence="10">
    <location>
        <begin position="544"/>
        <end position="555"/>
    </location>
</feature>
<reference evidence="14" key="2">
    <citation type="submission" date="2025-08" db="UniProtKB">
        <authorList>
            <consortium name="RefSeq"/>
        </authorList>
    </citation>
    <scope>IDENTIFICATION</scope>
    <source>
        <tissue evidence="14">Leaf</tissue>
    </source>
</reference>
<keyword evidence="3" id="KW-0902">Two-component regulatory system</keyword>
<dbReference type="CDD" id="cd17582">
    <property type="entry name" value="psREC_PRR"/>
    <property type="match status" value="1"/>
</dbReference>
<dbReference type="InterPro" id="IPR011006">
    <property type="entry name" value="CheY-like_superfamily"/>
</dbReference>
<dbReference type="GO" id="GO:0000160">
    <property type="term" value="P:phosphorelay signal transduction system"/>
    <property type="evidence" value="ECO:0007669"/>
    <property type="project" value="UniProtKB-KW"/>
</dbReference>
<dbReference type="OrthoDB" id="60033at2759"/>
<feature type="region of interest" description="Disordered" evidence="10">
    <location>
        <begin position="513"/>
        <end position="586"/>
    </location>
</feature>
<evidence type="ECO:0000259" key="11">
    <source>
        <dbReference type="PROSITE" id="PS50110"/>
    </source>
</evidence>
<dbReference type="GeneID" id="110797494"/>
<feature type="compositionally biased region" description="Basic and acidic residues" evidence="10">
    <location>
        <begin position="530"/>
        <end position="540"/>
    </location>
</feature>
<protein>
    <submittedName>
        <fullName evidence="14">Two-component response regulator-like APRR5 isoform X1</fullName>
    </submittedName>
</protein>